<protein>
    <submittedName>
        <fullName evidence="5">LacI family DNA-binding transcriptional regulator</fullName>
    </submittedName>
</protein>
<dbReference type="InterPro" id="IPR010982">
    <property type="entry name" value="Lambda_DNA-bd_dom_sf"/>
</dbReference>
<evidence type="ECO:0000256" key="3">
    <source>
        <dbReference type="ARBA" id="ARBA00023163"/>
    </source>
</evidence>
<comment type="caution">
    <text evidence="5">The sequence shown here is derived from an EMBL/GenBank/DDBJ whole genome shotgun (WGS) entry which is preliminary data.</text>
</comment>
<dbReference type="Proteomes" id="UP001575105">
    <property type="component" value="Unassembled WGS sequence"/>
</dbReference>
<keyword evidence="2 5" id="KW-0238">DNA-binding</keyword>
<dbReference type="PANTHER" id="PTHR30146">
    <property type="entry name" value="LACI-RELATED TRANSCRIPTIONAL REPRESSOR"/>
    <property type="match status" value="1"/>
</dbReference>
<dbReference type="CDD" id="cd01392">
    <property type="entry name" value="HTH_LacI"/>
    <property type="match status" value="1"/>
</dbReference>
<dbReference type="InterPro" id="IPR046335">
    <property type="entry name" value="LacI/GalR-like_sensor"/>
</dbReference>
<evidence type="ECO:0000259" key="4">
    <source>
        <dbReference type="PROSITE" id="PS50932"/>
    </source>
</evidence>
<evidence type="ECO:0000313" key="5">
    <source>
        <dbReference type="EMBL" id="MFA9476976.1"/>
    </source>
</evidence>
<dbReference type="EMBL" id="JBGUBD010000001">
    <property type="protein sequence ID" value="MFA9476976.1"/>
    <property type="molecule type" value="Genomic_DNA"/>
</dbReference>
<keyword evidence="6" id="KW-1185">Reference proteome</keyword>
<feature type="domain" description="HTH lacI-type" evidence="4">
    <location>
        <begin position="3"/>
        <end position="59"/>
    </location>
</feature>
<evidence type="ECO:0000313" key="6">
    <source>
        <dbReference type="Proteomes" id="UP001575105"/>
    </source>
</evidence>
<evidence type="ECO:0000256" key="1">
    <source>
        <dbReference type="ARBA" id="ARBA00023015"/>
    </source>
</evidence>
<evidence type="ECO:0000256" key="2">
    <source>
        <dbReference type="ARBA" id="ARBA00023125"/>
    </source>
</evidence>
<keyword evidence="3" id="KW-0804">Transcription</keyword>
<accession>A0ABV4U0B3</accession>
<dbReference type="CDD" id="cd06267">
    <property type="entry name" value="PBP1_LacI_sugar_binding-like"/>
    <property type="match status" value="1"/>
</dbReference>
<sequence length="356" mass="39597">MSSKLEQISQLTGKSPTTVARALRNDPQYKVRDSVRQQVLDAARQLGYVPNHLARSFASGKSFCIGVLLGRPETDLGTPFFAPVLTEMLRVSMKRGYQSTLLPIEWDERGEDPVLKVLQSRRIDGFFISSGMLGDRTLKEIRDRNVPVVTTETEGIQKRAGRVCVVRRDDRPGYTALAAELYNRGHQRIAYVGPALQEDSLVMRRRFLALKASLAEVSIELPEERALFYRPRMAGAMSETSEARWAAEQELDRLTECTAIVAATDQVAFGVADALRRAGVEPGRDIALAGFGNLEENPNFPTDAPFLTTIDPERQLRGRRIAEMLIEMLEDPGVGDRVSHVPTRLIVRDSMVDAAS</sequence>
<organism evidence="5 6">
    <name type="scientific">Natronomicrosphaera hydrolytica</name>
    <dbReference type="NCBI Taxonomy" id="3242702"/>
    <lineage>
        <taxon>Bacteria</taxon>
        <taxon>Pseudomonadati</taxon>
        <taxon>Planctomycetota</taxon>
        <taxon>Phycisphaerae</taxon>
        <taxon>Phycisphaerales</taxon>
        <taxon>Phycisphaeraceae</taxon>
        <taxon>Natronomicrosphaera</taxon>
    </lineage>
</organism>
<gene>
    <name evidence="5" type="ORF">ACERK3_01590</name>
</gene>
<dbReference type="SUPFAM" id="SSF53822">
    <property type="entry name" value="Periplasmic binding protein-like I"/>
    <property type="match status" value="1"/>
</dbReference>
<dbReference type="Gene3D" id="3.40.50.2300">
    <property type="match status" value="2"/>
</dbReference>
<dbReference type="Gene3D" id="1.10.260.40">
    <property type="entry name" value="lambda repressor-like DNA-binding domains"/>
    <property type="match status" value="1"/>
</dbReference>
<dbReference type="Pfam" id="PF13377">
    <property type="entry name" value="Peripla_BP_3"/>
    <property type="match status" value="1"/>
</dbReference>
<dbReference type="SUPFAM" id="SSF47413">
    <property type="entry name" value="lambda repressor-like DNA-binding domains"/>
    <property type="match status" value="1"/>
</dbReference>
<keyword evidence="1" id="KW-0805">Transcription regulation</keyword>
<proteinExistence type="predicted"/>
<dbReference type="PANTHER" id="PTHR30146:SF109">
    <property type="entry name" value="HTH-TYPE TRANSCRIPTIONAL REGULATOR GALS"/>
    <property type="match status" value="1"/>
</dbReference>
<reference evidence="5 6" key="1">
    <citation type="submission" date="2024-08" db="EMBL/GenBank/DDBJ databases">
        <title>Whole-genome sequencing of halo(alkali)philic microorganisms from hypersaline lakes.</title>
        <authorList>
            <person name="Sorokin D.Y."/>
            <person name="Merkel A.Y."/>
            <person name="Messina E."/>
            <person name="Yakimov M."/>
        </authorList>
    </citation>
    <scope>NUCLEOTIDE SEQUENCE [LARGE SCALE GENOMIC DNA]</scope>
    <source>
        <strain evidence="5 6">AB-hyl4</strain>
    </source>
</reference>
<dbReference type="InterPro" id="IPR028082">
    <property type="entry name" value="Peripla_BP_I"/>
</dbReference>
<dbReference type="InterPro" id="IPR000843">
    <property type="entry name" value="HTH_LacI"/>
</dbReference>
<dbReference type="GO" id="GO:0003677">
    <property type="term" value="F:DNA binding"/>
    <property type="evidence" value="ECO:0007669"/>
    <property type="project" value="UniProtKB-KW"/>
</dbReference>
<name>A0ABV4U0B3_9BACT</name>
<dbReference type="RefSeq" id="WP_425343900.1">
    <property type="nucleotide sequence ID" value="NZ_JBGUBD010000001.1"/>
</dbReference>
<dbReference type="SMART" id="SM00354">
    <property type="entry name" value="HTH_LACI"/>
    <property type="match status" value="1"/>
</dbReference>
<dbReference type="Pfam" id="PF00356">
    <property type="entry name" value="LacI"/>
    <property type="match status" value="1"/>
</dbReference>
<dbReference type="PROSITE" id="PS50932">
    <property type="entry name" value="HTH_LACI_2"/>
    <property type="match status" value="1"/>
</dbReference>